<accession>A0A833CPD4</accession>
<proteinExistence type="predicted"/>
<dbReference type="AlphaFoldDB" id="A0A833CPD4"/>
<comment type="caution">
    <text evidence="2">The sequence shown here is derived from an EMBL/GenBank/DDBJ whole genome shotgun (WGS) entry which is preliminary data.</text>
</comment>
<feature type="region of interest" description="Disordered" evidence="1">
    <location>
        <begin position="1"/>
        <end position="21"/>
    </location>
</feature>
<evidence type="ECO:0000256" key="1">
    <source>
        <dbReference type="SAM" id="MobiDB-lite"/>
    </source>
</evidence>
<protein>
    <submittedName>
        <fullName evidence="2">Uncharacterized protein</fullName>
    </submittedName>
</protein>
<organism evidence="2 3">
    <name type="scientific">Brucella tritici</name>
    <dbReference type="NCBI Taxonomy" id="94626"/>
    <lineage>
        <taxon>Bacteria</taxon>
        <taxon>Pseudomonadati</taxon>
        <taxon>Pseudomonadota</taxon>
        <taxon>Alphaproteobacteria</taxon>
        <taxon>Hyphomicrobiales</taxon>
        <taxon>Brucellaceae</taxon>
        <taxon>Brucella/Ochrobactrum group</taxon>
        <taxon>Brucella</taxon>
    </lineage>
</organism>
<keyword evidence="3" id="KW-1185">Reference proteome</keyword>
<evidence type="ECO:0000313" key="3">
    <source>
        <dbReference type="Proteomes" id="UP000430843"/>
    </source>
</evidence>
<evidence type="ECO:0000313" key="2">
    <source>
        <dbReference type="EMBL" id="KAB2665993.1"/>
    </source>
</evidence>
<dbReference type="RefSeq" id="WP_151677547.1">
    <property type="nucleotide sequence ID" value="NZ_WBWA01000005.1"/>
</dbReference>
<reference evidence="2 3" key="1">
    <citation type="submission" date="2019-09" db="EMBL/GenBank/DDBJ databases">
        <title>Taxonomic organization of the family Brucellaceae based on a phylogenomic approach.</title>
        <authorList>
            <person name="Leclercq S."/>
            <person name="Cloeckaert A."/>
            <person name="Zygmunt M.S."/>
        </authorList>
    </citation>
    <scope>NUCLEOTIDE SEQUENCE [LARGE SCALE GENOMIC DNA]</scope>
    <source>
        <strain evidence="2 3">LMG 18957</strain>
    </source>
</reference>
<sequence length="120" mass="12366">MSYKHKRSSVAGKAPTSGDFEDGEIIVNTADGRAFVQAGGAVKTLLNNDDLASAVSGKLDKAGGTMTGRLALNDAPADPMHAANKQYVDTGLANKVSNSRITISTANPSGGVDGDIWFKV</sequence>
<dbReference type="EMBL" id="WBWA01000005">
    <property type="protein sequence ID" value="KAB2665993.1"/>
    <property type="molecule type" value="Genomic_DNA"/>
</dbReference>
<gene>
    <name evidence="2" type="ORF">F9K91_07640</name>
</gene>
<dbReference type="Proteomes" id="UP000430843">
    <property type="component" value="Unassembled WGS sequence"/>
</dbReference>
<name>A0A833CPD4_9HYPH</name>